<evidence type="ECO:0000313" key="2">
    <source>
        <dbReference type="Proteomes" id="UP000822688"/>
    </source>
</evidence>
<sequence length="116" mass="12495">MFACNFYVLFMSASPKLLGGTREGVAVLRQSCKLSHHCQPVGARTSPVCSAALGQEDKPWQAACTVTPYGRICYGVTICNFTVTEVKLFVENWALAVFGAANRREVESDGGVCDGQ</sequence>
<keyword evidence="2" id="KW-1185">Reference proteome</keyword>
<proteinExistence type="predicted"/>
<dbReference type="Proteomes" id="UP000822688">
    <property type="component" value="Chromosome 7"/>
</dbReference>
<reference evidence="1" key="1">
    <citation type="submission" date="2020-06" db="EMBL/GenBank/DDBJ databases">
        <title>WGS assembly of Ceratodon purpureus strain R40.</title>
        <authorList>
            <person name="Carey S.B."/>
            <person name="Jenkins J."/>
            <person name="Shu S."/>
            <person name="Lovell J.T."/>
            <person name="Sreedasyam A."/>
            <person name="Maumus F."/>
            <person name="Tiley G.P."/>
            <person name="Fernandez-Pozo N."/>
            <person name="Barry K."/>
            <person name="Chen C."/>
            <person name="Wang M."/>
            <person name="Lipzen A."/>
            <person name="Daum C."/>
            <person name="Saski C.A."/>
            <person name="Payton A.C."/>
            <person name="Mcbreen J.C."/>
            <person name="Conrad R.E."/>
            <person name="Kollar L.M."/>
            <person name="Olsson S."/>
            <person name="Huttunen S."/>
            <person name="Landis J.B."/>
            <person name="Wickett N.J."/>
            <person name="Johnson M.G."/>
            <person name="Rensing S.A."/>
            <person name="Grimwood J."/>
            <person name="Schmutz J."/>
            <person name="Mcdaniel S.F."/>
        </authorList>
    </citation>
    <scope>NUCLEOTIDE SEQUENCE</scope>
    <source>
        <strain evidence="1">R40</strain>
    </source>
</reference>
<comment type="caution">
    <text evidence="1">The sequence shown here is derived from an EMBL/GenBank/DDBJ whole genome shotgun (WGS) entry which is preliminary data.</text>
</comment>
<dbReference type="AlphaFoldDB" id="A0A8T0H7B6"/>
<protein>
    <submittedName>
        <fullName evidence="1">Uncharacterized protein</fullName>
    </submittedName>
</protein>
<organism evidence="1 2">
    <name type="scientific">Ceratodon purpureus</name>
    <name type="common">Fire moss</name>
    <name type="synonym">Dicranum purpureum</name>
    <dbReference type="NCBI Taxonomy" id="3225"/>
    <lineage>
        <taxon>Eukaryota</taxon>
        <taxon>Viridiplantae</taxon>
        <taxon>Streptophyta</taxon>
        <taxon>Embryophyta</taxon>
        <taxon>Bryophyta</taxon>
        <taxon>Bryophytina</taxon>
        <taxon>Bryopsida</taxon>
        <taxon>Dicranidae</taxon>
        <taxon>Pseudoditrichales</taxon>
        <taxon>Ditrichaceae</taxon>
        <taxon>Ceratodon</taxon>
    </lineage>
</organism>
<evidence type="ECO:0000313" key="1">
    <source>
        <dbReference type="EMBL" id="KAG0566675.1"/>
    </source>
</evidence>
<dbReference type="EMBL" id="CM026428">
    <property type="protein sequence ID" value="KAG0566675.1"/>
    <property type="molecule type" value="Genomic_DNA"/>
</dbReference>
<name>A0A8T0H7B6_CERPU</name>
<gene>
    <name evidence="1" type="ORF">KC19_7G080700</name>
</gene>
<accession>A0A8T0H7B6</accession>